<evidence type="ECO:0008006" key="3">
    <source>
        <dbReference type="Google" id="ProtNLM"/>
    </source>
</evidence>
<reference evidence="1 2" key="1">
    <citation type="submission" date="2021-05" db="EMBL/GenBank/DDBJ databases">
        <title>Complete genome of Nocardioides aquaticus KCTC 9944T isolated from meromictic and hypersaline Ekho Lake, Antarctica.</title>
        <authorList>
            <person name="Hwang K."/>
            <person name="Kim K.M."/>
            <person name="Choe H."/>
        </authorList>
    </citation>
    <scope>NUCLEOTIDE SEQUENCE [LARGE SCALE GENOMIC DNA]</scope>
    <source>
        <strain evidence="1 2">KCTC 9944</strain>
    </source>
</reference>
<name>A0ABX8ED62_9ACTN</name>
<organism evidence="1 2">
    <name type="scientific">Nocardioides aquaticus</name>
    <dbReference type="NCBI Taxonomy" id="160826"/>
    <lineage>
        <taxon>Bacteria</taxon>
        <taxon>Bacillati</taxon>
        <taxon>Actinomycetota</taxon>
        <taxon>Actinomycetes</taxon>
        <taxon>Propionibacteriales</taxon>
        <taxon>Nocardioidaceae</taxon>
        <taxon>Nocardioides</taxon>
    </lineage>
</organism>
<evidence type="ECO:0000313" key="2">
    <source>
        <dbReference type="Proteomes" id="UP000679307"/>
    </source>
</evidence>
<proteinExistence type="predicted"/>
<keyword evidence="2" id="KW-1185">Reference proteome</keyword>
<dbReference type="RefSeq" id="WP_214057938.1">
    <property type="nucleotide sequence ID" value="NZ_BAAAHS010000076.1"/>
</dbReference>
<dbReference type="EMBL" id="CP075371">
    <property type="protein sequence ID" value="QVT78345.1"/>
    <property type="molecule type" value="Genomic_DNA"/>
</dbReference>
<accession>A0ABX8ED62</accession>
<sequence length="372" mass="37609">MGDDLGRARLLLVLGVLLALTAAAVVAGAVRGTLPRLADVPGLSALPGVGPGSELERAVAMAPADAVRFSWTDWAGVRDDLALDPPADPSTRDVEELLDAAFDADLSATTALGESAATSQTALGFSPATLSWELFSQGEEGALVTMGLAEESDAALVEDRLRQAGFTPPEDATGVWRGGPDVLATLGQLSPELSFVAVDSEELVVRASDASAYLQRAVDTDPPEPGQGVADAVEALADAGPPLAAAVYDSAVACESLAMASADGAAQEQARTLLAAAGPVNPLAGFGLGVQPGGDATAALAFETDDQARENADTRARLASGPAPGQGGDFADRFSLGTTAAEGRVVTMELEPTEDARVLSDLSSGPVLFATC</sequence>
<gene>
    <name evidence="1" type="ORF">ENKNEFLB_00722</name>
</gene>
<evidence type="ECO:0000313" key="1">
    <source>
        <dbReference type="EMBL" id="QVT78345.1"/>
    </source>
</evidence>
<protein>
    <recommendedName>
        <fullName evidence="3">DUF3352 domain-containing protein</fullName>
    </recommendedName>
</protein>
<dbReference type="Proteomes" id="UP000679307">
    <property type="component" value="Chromosome"/>
</dbReference>